<protein>
    <submittedName>
        <fullName evidence="1">Uncharacterized protein</fullName>
    </submittedName>
</protein>
<dbReference type="AlphaFoldDB" id="A0A2T5M769"/>
<reference evidence="1 2" key="1">
    <citation type="journal article" date="2018" name="Proc. Natl. Acad. Sci. U.S.A.">
        <title>Linking secondary metabolites to gene clusters through genome sequencing of six diverse Aspergillus species.</title>
        <authorList>
            <person name="Kaerboelling I."/>
            <person name="Vesth T.C."/>
            <person name="Frisvad J.C."/>
            <person name="Nybo J.L."/>
            <person name="Theobald S."/>
            <person name="Kuo A."/>
            <person name="Bowyer P."/>
            <person name="Matsuda Y."/>
            <person name="Mondo S."/>
            <person name="Lyhne E.K."/>
            <person name="Kogle M.E."/>
            <person name="Clum A."/>
            <person name="Lipzen A."/>
            <person name="Salamov A."/>
            <person name="Ngan C.Y."/>
            <person name="Daum C."/>
            <person name="Chiniquy J."/>
            <person name="Barry K."/>
            <person name="LaButti K."/>
            <person name="Haridas S."/>
            <person name="Simmons B.A."/>
            <person name="Magnuson J.K."/>
            <person name="Mortensen U.H."/>
            <person name="Larsen T.O."/>
            <person name="Grigoriev I.V."/>
            <person name="Baker S.E."/>
            <person name="Andersen M.R."/>
        </authorList>
    </citation>
    <scope>NUCLEOTIDE SEQUENCE [LARGE SCALE GENOMIC DNA]</scope>
    <source>
        <strain evidence="1 2">IBT 24754</strain>
    </source>
</reference>
<dbReference type="GeneID" id="63809705"/>
<proteinExistence type="predicted"/>
<gene>
    <name evidence="1" type="ORF">P175DRAFT_030816</name>
</gene>
<dbReference type="EMBL" id="MSFN02000001">
    <property type="protein sequence ID" value="PTU24364.1"/>
    <property type="molecule type" value="Genomic_DNA"/>
</dbReference>
<dbReference type="RefSeq" id="XP_040755756.1">
    <property type="nucleotide sequence ID" value="XM_040892823.1"/>
</dbReference>
<name>A0A2T5M769_9EURO</name>
<evidence type="ECO:0000313" key="2">
    <source>
        <dbReference type="Proteomes" id="UP000244073"/>
    </source>
</evidence>
<organism evidence="1 2">
    <name type="scientific">Aspergillus ochraceoroseus IBT 24754</name>
    <dbReference type="NCBI Taxonomy" id="1392256"/>
    <lineage>
        <taxon>Eukaryota</taxon>
        <taxon>Fungi</taxon>
        <taxon>Dikarya</taxon>
        <taxon>Ascomycota</taxon>
        <taxon>Pezizomycotina</taxon>
        <taxon>Eurotiomycetes</taxon>
        <taxon>Eurotiomycetidae</taxon>
        <taxon>Eurotiales</taxon>
        <taxon>Aspergillaceae</taxon>
        <taxon>Aspergillus</taxon>
        <taxon>Aspergillus subgen. Nidulantes</taxon>
    </lineage>
</organism>
<evidence type="ECO:0000313" key="1">
    <source>
        <dbReference type="EMBL" id="PTU24364.1"/>
    </source>
</evidence>
<comment type="caution">
    <text evidence="1">The sequence shown here is derived from an EMBL/GenBank/DDBJ whole genome shotgun (WGS) entry which is preliminary data.</text>
</comment>
<dbReference type="Proteomes" id="UP000244073">
    <property type="component" value="Unassembled WGS sequence"/>
</dbReference>
<dbReference type="VEuPathDB" id="FungiDB:P175DRAFT_030816"/>
<dbReference type="PROSITE" id="PS51257">
    <property type="entry name" value="PROKAR_LIPOPROTEIN"/>
    <property type="match status" value="1"/>
</dbReference>
<accession>A0A2T5M769</accession>
<sequence>MRAFYSTKTFSTKPHASNMPIFTSSCHPRHPRLNSHSPLHKQSNSRAGLTEVGYSCSPPDPFSSSFLSSLLYLMGLKPLRFEP</sequence>